<name>A0A1Z4GHN4_9CYAN</name>
<keyword evidence="3" id="KW-1185">Reference proteome</keyword>
<dbReference type="Proteomes" id="UP000218287">
    <property type="component" value="Chromosome"/>
</dbReference>
<sequence length="121" mass="14247">MQLQIAKKKAALIETQSALEKQMREVSQKQSSLDRLMQQTRQIELSLQQQINKEQPKRETQIHSVTYKPANKKLQQELLTLLHGNTEIATRLLQQQQNLNPGYSADWYLEKVIHDLKRDRQ</sequence>
<reference evidence="2 3" key="1">
    <citation type="submission" date="2017-06" db="EMBL/GenBank/DDBJ databases">
        <title>Genome sequencing of cyanobaciteial culture collection at National Institute for Environmental Studies (NIES).</title>
        <authorList>
            <person name="Hirose Y."/>
            <person name="Shimura Y."/>
            <person name="Fujisawa T."/>
            <person name="Nakamura Y."/>
            <person name="Kawachi M."/>
        </authorList>
    </citation>
    <scope>NUCLEOTIDE SEQUENCE [LARGE SCALE GENOMIC DNA]</scope>
    <source>
        <strain evidence="2 3">NIES-21</strain>
    </source>
</reference>
<protein>
    <submittedName>
        <fullName evidence="2">Uncharacterized protein</fullName>
    </submittedName>
</protein>
<feature type="coiled-coil region" evidence="1">
    <location>
        <begin position="9"/>
        <end position="53"/>
    </location>
</feature>
<evidence type="ECO:0000256" key="1">
    <source>
        <dbReference type="SAM" id="Coils"/>
    </source>
</evidence>
<dbReference type="EMBL" id="AP018174">
    <property type="protein sequence ID" value="BAY16898.1"/>
    <property type="molecule type" value="Genomic_DNA"/>
</dbReference>
<gene>
    <name evidence="2" type="ORF">NIES21_27320</name>
</gene>
<keyword evidence="1" id="KW-0175">Coiled coil</keyword>
<evidence type="ECO:0000313" key="2">
    <source>
        <dbReference type="EMBL" id="BAY16898.1"/>
    </source>
</evidence>
<evidence type="ECO:0000313" key="3">
    <source>
        <dbReference type="Proteomes" id="UP000218287"/>
    </source>
</evidence>
<proteinExistence type="predicted"/>
<organism evidence="2 3">
    <name type="scientific">Anabaenopsis circularis NIES-21</name>
    <dbReference type="NCBI Taxonomy" id="1085406"/>
    <lineage>
        <taxon>Bacteria</taxon>
        <taxon>Bacillati</taxon>
        <taxon>Cyanobacteriota</taxon>
        <taxon>Cyanophyceae</taxon>
        <taxon>Nostocales</taxon>
        <taxon>Nodulariaceae</taxon>
        <taxon>Anabaenopsis</taxon>
    </lineage>
</organism>
<accession>A0A1Z4GHN4</accession>
<dbReference type="AlphaFoldDB" id="A0A1Z4GHN4"/>